<dbReference type="Proteomes" id="UP000002277">
    <property type="component" value="Chromosome 19"/>
</dbReference>
<reference evidence="2" key="3">
    <citation type="submission" date="2025-09" db="UniProtKB">
        <authorList>
            <consortium name="Ensembl"/>
        </authorList>
    </citation>
    <scope>IDENTIFICATION</scope>
</reference>
<sequence length="82" mass="9405">MIPGEHRLDPATISLGVDQTDDHQQPTHSRIRKKRVSPTSVWFQPYFCILKTLYCFSSSCTTLDTVQDDATSSWMLICHVDF</sequence>
<dbReference type="OMA" id="HFCILKT"/>
<evidence type="ECO:0000256" key="1">
    <source>
        <dbReference type="SAM" id="MobiDB-lite"/>
    </source>
</evidence>
<dbReference type="Bgee" id="ENSPTRG00000047670">
    <property type="expression patterns" value="Expressed in cerebellar cortex and 20 other cell types or tissues"/>
</dbReference>
<keyword evidence="3" id="KW-1185">Reference proteome</keyword>
<reference evidence="2" key="2">
    <citation type="submission" date="2025-08" db="UniProtKB">
        <authorList>
            <consortium name="Ensembl"/>
        </authorList>
    </citation>
    <scope>IDENTIFICATION</scope>
</reference>
<dbReference type="EMBL" id="AACZ04044423">
    <property type="status" value="NOT_ANNOTATED_CDS"/>
    <property type="molecule type" value="Genomic_DNA"/>
</dbReference>
<protein>
    <submittedName>
        <fullName evidence="2">Uncharacterized protein</fullName>
    </submittedName>
</protein>
<name>A0A2I3RJG6_PANTR</name>
<evidence type="ECO:0000313" key="3">
    <source>
        <dbReference type="Proteomes" id="UP000002277"/>
    </source>
</evidence>
<evidence type="ECO:0000313" key="2">
    <source>
        <dbReference type="Ensembl" id="ENSPTRP00000064807.1"/>
    </source>
</evidence>
<dbReference type="AlphaFoldDB" id="A0A2I3RJG6"/>
<reference evidence="2 3" key="1">
    <citation type="journal article" date="2005" name="Nature">
        <title>Initial sequence of the chimpanzee genome and comparison with the human genome.</title>
        <authorList>
            <consortium name="Chimpanzee sequencing and analysis consortium"/>
        </authorList>
    </citation>
    <scope>NUCLEOTIDE SEQUENCE [LARGE SCALE GENOMIC DNA]</scope>
</reference>
<feature type="region of interest" description="Disordered" evidence="1">
    <location>
        <begin position="1"/>
        <end position="32"/>
    </location>
</feature>
<organism evidence="2 3">
    <name type="scientific">Pan troglodytes</name>
    <name type="common">Chimpanzee</name>
    <dbReference type="NCBI Taxonomy" id="9598"/>
    <lineage>
        <taxon>Eukaryota</taxon>
        <taxon>Metazoa</taxon>
        <taxon>Chordata</taxon>
        <taxon>Craniata</taxon>
        <taxon>Vertebrata</taxon>
        <taxon>Euteleostomi</taxon>
        <taxon>Mammalia</taxon>
        <taxon>Eutheria</taxon>
        <taxon>Euarchontoglires</taxon>
        <taxon>Primates</taxon>
        <taxon>Haplorrhini</taxon>
        <taxon>Catarrhini</taxon>
        <taxon>Hominidae</taxon>
        <taxon>Pan</taxon>
    </lineage>
</organism>
<dbReference type="PaxDb" id="9598-ENSPTRP00000019867"/>
<accession>A0A2I3RJG6</accession>
<dbReference type="InParanoid" id="A0A2I3RJG6"/>
<proteinExistence type="predicted"/>
<dbReference type="Ensembl" id="ENSPTRT00000098091.1">
    <property type="protein sequence ID" value="ENSPTRP00000064807.1"/>
    <property type="gene ID" value="ENSPTRG00000047670.1"/>
</dbReference>
<dbReference type="GeneTree" id="ENSGT00390000017871"/>